<dbReference type="InterPro" id="IPR032311">
    <property type="entry name" value="DUF4982"/>
</dbReference>
<dbReference type="PANTHER" id="PTHR42732:SF1">
    <property type="entry name" value="BETA-MANNOSIDASE"/>
    <property type="match status" value="1"/>
</dbReference>
<reference evidence="2 3" key="1">
    <citation type="submission" date="2020-08" db="EMBL/GenBank/DDBJ databases">
        <title>Oceanospirillum sp. nov. isolated from marine sediment.</title>
        <authorList>
            <person name="Ji X."/>
        </authorList>
    </citation>
    <scope>NUCLEOTIDE SEQUENCE [LARGE SCALE GENOMIC DNA]</scope>
    <source>
        <strain evidence="2 3">D5</strain>
    </source>
</reference>
<dbReference type="InterPro" id="IPR013783">
    <property type="entry name" value="Ig-like_fold"/>
</dbReference>
<keyword evidence="3" id="KW-1185">Reference proteome</keyword>
<dbReference type="EMBL" id="JACJFM010000313">
    <property type="protein sequence ID" value="MBB1489877.1"/>
    <property type="molecule type" value="Genomic_DNA"/>
</dbReference>
<evidence type="ECO:0000313" key="2">
    <source>
        <dbReference type="EMBL" id="MBB1489877.1"/>
    </source>
</evidence>
<dbReference type="InterPro" id="IPR051913">
    <property type="entry name" value="GH2_Domain-Containing"/>
</dbReference>
<gene>
    <name evidence="2" type="ORF">H4O21_25050</name>
</gene>
<dbReference type="PANTHER" id="PTHR42732">
    <property type="entry name" value="BETA-GALACTOSIDASE"/>
    <property type="match status" value="1"/>
</dbReference>
<feature type="non-terminal residue" evidence="2">
    <location>
        <position position="1"/>
    </location>
</feature>
<dbReference type="Gene3D" id="2.60.40.10">
    <property type="entry name" value="Immunoglobulins"/>
    <property type="match status" value="1"/>
</dbReference>
<sequence>GTVIPVWVYSNADEVELFLNGKSLGKDKPGTVWNQMQCEWMVPYKEGKLEAIAYIDGKEVKRTLFNTSEQPSKLKTSVQKLEAEDSFEASYIITSESLDENNNLYP</sequence>
<evidence type="ECO:0000259" key="1">
    <source>
        <dbReference type="Pfam" id="PF16355"/>
    </source>
</evidence>
<dbReference type="Pfam" id="PF16355">
    <property type="entry name" value="DUF4982"/>
    <property type="match status" value="1"/>
</dbReference>
<evidence type="ECO:0000313" key="3">
    <source>
        <dbReference type="Proteomes" id="UP000565262"/>
    </source>
</evidence>
<feature type="domain" description="DUF4982" evidence="1">
    <location>
        <begin position="1"/>
        <end position="60"/>
    </location>
</feature>
<protein>
    <submittedName>
        <fullName evidence="2">DUF4982 domain-containing protein</fullName>
    </submittedName>
</protein>
<dbReference type="Proteomes" id="UP000565262">
    <property type="component" value="Unassembled WGS sequence"/>
</dbReference>
<proteinExistence type="predicted"/>
<dbReference type="AlphaFoldDB" id="A0A839IZU6"/>
<organism evidence="2 3">
    <name type="scientific">Oceanospirillum sediminis</name>
    <dbReference type="NCBI Taxonomy" id="2760088"/>
    <lineage>
        <taxon>Bacteria</taxon>
        <taxon>Pseudomonadati</taxon>
        <taxon>Pseudomonadota</taxon>
        <taxon>Gammaproteobacteria</taxon>
        <taxon>Oceanospirillales</taxon>
        <taxon>Oceanospirillaceae</taxon>
        <taxon>Oceanospirillum</taxon>
    </lineage>
</organism>
<comment type="caution">
    <text evidence="2">The sequence shown here is derived from an EMBL/GenBank/DDBJ whole genome shotgun (WGS) entry which is preliminary data.</text>
</comment>
<name>A0A839IZU6_9GAMM</name>
<feature type="non-terminal residue" evidence="2">
    <location>
        <position position="106"/>
    </location>
</feature>
<accession>A0A839IZU6</accession>